<evidence type="ECO:0000313" key="2">
    <source>
        <dbReference type="Proteomes" id="UP001055811"/>
    </source>
</evidence>
<dbReference type="Proteomes" id="UP001055811">
    <property type="component" value="Linkage Group LG01"/>
</dbReference>
<protein>
    <submittedName>
        <fullName evidence="1">Uncharacterized protein</fullName>
    </submittedName>
</protein>
<proteinExistence type="predicted"/>
<comment type="caution">
    <text evidence="1">The sequence shown here is derived from an EMBL/GenBank/DDBJ whole genome shotgun (WGS) entry which is preliminary data.</text>
</comment>
<dbReference type="EMBL" id="CM042009">
    <property type="protein sequence ID" value="KAI3789920.1"/>
    <property type="molecule type" value="Genomic_DNA"/>
</dbReference>
<organism evidence="1 2">
    <name type="scientific">Cichorium intybus</name>
    <name type="common">Chicory</name>
    <dbReference type="NCBI Taxonomy" id="13427"/>
    <lineage>
        <taxon>Eukaryota</taxon>
        <taxon>Viridiplantae</taxon>
        <taxon>Streptophyta</taxon>
        <taxon>Embryophyta</taxon>
        <taxon>Tracheophyta</taxon>
        <taxon>Spermatophyta</taxon>
        <taxon>Magnoliopsida</taxon>
        <taxon>eudicotyledons</taxon>
        <taxon>Gunneridae</taxon>
        <taxon>Pentapetalae</taxon>
        <taxon>asterids</taxon>
        <taxon>campanulids</taxon>
        <taxon>Asterales</taxon>
        <taxon>Asteraceae</taxon>
        <taxon>Cichorioideae</taxon>
        <taxon>Cichorieae</taxon>
        <taxon>Cichoriinae</taxon>
        <taxon>Cichorium</taxon>
    </lineage>
</organism>
<sequence length="114" mass="13339">MSEIFRDLGDLGARDSDIARDRYRDDDDDEIGDVVEELHEEVNALNDVDSDAEHFGLEPHRRLIEKLSFSRDRRFCLLDHLDLGLLLVRYFENLFETRTSSLGNRGEYAHFLHS</sequence>
<evidence type="ECO:0000313" key="1">
    <source>
        <dbReference type="EMBL" id="KAI3789920.1"/>
    </source>
</evidence>
<reference evidence="1 2" key="2">
    <citation type="journal article" date="2022" name="Mol. Ecol. Resour.">
        <title>The genomes of chicory, endive, great burdock and yacon provide insights into Asteraceae paleo-polyploidization history and plant inulin production.</title>
        <authorList>
            <person name="Fan W."/>
            <person name="Wang S."/>
            <person name="Wang H."/>
            <person name="Wang A."/>
            <person name="Jiang F."/>
            <person name="Liu H."/>
            <person name="Zhao H."/>
            <person name="Xu D."/>
            <person name="Zhang Y."/>
        </authorList>
    </citation>
    <scope>NUCLEOTIDE SEQUENCE [LARGE SCALE GENOMIC DNA]</scope>
    <source>
        <strain evidence="2">cv. Punajuju</strain>
        <tissue evidence="1">Leaves</tissue>
    </source>
</reference>
<gene>
    <name evidence="1" type="ORF">L2E82_02727</name>
</gene>
<accession>A0ACB9H423</accession>
<name>A0ACB9H423_CICIN</name>
<keyword evidence="2" id="KW-1185">Reference proteome</keyword>
<reference evidence="2" key="1">
    <citation type="journal article" date="2022" name="Mol. Ecol. Resour.">
        <title>The genomes of chicory, endive, great burdock and yacon provide insights into Asteraceae palaeo-polyploidization history and plant inulin production.</title>
        <authorList>
            <person name="Fan W."/>
            <person name="Wang S."/>
            <person name="Wang H."/>
            <person name="Wang A."/>
            <person name="Jiang F."/>
            <person name="Liu H."/>
            <person name="Zhao H."/>
            <person name="Xu D."/>
            <person name="Zhang Y."/>
        </authorList>
    </citation>
    <scope>NUCLEOTIDE SEQUENCE [LARGE SCALE GENOMIC DNA]</scope>
    <source>
        <strain evidence="2">cv. Punajuju</strain>
    </source>
</reference>